<dbReference type="Gene3D" id="3.90.470.10">
    <property type="entry name" value="Ribosomal protein L22/L17"/>
    <property type="match status" value="1"/>
</dbReference>
<dbReference type="Pfam" id="PF00237">
    <property type="entry name" value="Ribosomal_L22"/>
    <property type="match status" value="1"/>
</dbReference>
<dbReference type="GO" id="GO:0022625">
    <property type="term" value="C:cytosolic large ribosomal subunit"/>
    <property type="evidence" value="ECO:0007669"/>
    <property type="project" value="UniProtKB-UniRule"/>
</dbReference>
<evidence type="ECO:0000313" key="7">
    <source>
        <dbReference type="EMBL" id="SMD30465.1"/>
    </source>
</evidence>
<dbReference type="Proteomes" id="UP000192315">
    <property type="component" value="Unassembled WGS sequence"/>
</dbReference>
<dbReference type="InterPro" id="IPR005721">
    <property type="entry name" value="Ribosomal_uL22_euk/arc"/>
</dbReference>
<organism evidence="7 8">
    <name type="scientific">Picrophilus torridus (strain ATCC 700027 / DSM 9790 / JCM 10055 / NBRC 100828 / KAW 2/3)</name>
    <dbReference type="NCBI Taxonomy" id="1122961"/>
    <lineage>
        <taxon>Archaea</taxon>
        <taxon>Methanobacteriati</taxon>
        <taxon>Thermoplasmatota</taxon>
        <taxon>Thermoplasmata</taxon>
        <taxon>Thermoplasmatales</taxon>
        <taxon>Picrophilaceae</taxon>
        <taxon>Picrophilus</taxon>
    </lineage>
</organism>
<comment type="caution">
    <text evidence="7">The sequence shown here is derived from an EMBL/GenBank/DDBJ whole genome shotgun (WGS) entry which is preliminary data.</text>
</comment>
<evidence type="ECO:0000256" key="4">
    <source>
        <dbReference type="HAMAP-Rule" id="MF_01331"/>
    </source>
</evidence>
<keyword evidence="4 6" id="KW-0694">RNA-binding</keyword>
<proteinExistence type="inferred from homology"/>
<keyword evidence="3 4" id="KW-0687">Ribonucleoprotein</keyword>
<reference evidence="7 8" key="1">
    <citation type="submission" date="2017-04" db="EMBL/GenBank/DDBJ databases">
        <authorList>
            <person name="Varghese N."/>
            <person name="Submissions S."/>
        </authorList>
    </citation>
    <scope>NUCLEOTIDE SEQUENCE [LARGE SCALE GENOMIC DNA]</scope>
    <source>
        <strain evidence="7 8">DSM 9789</strain>
    </source>
</reference>
<dbReference type="PANTHER" id="PTHR11593">
    <property type="entry name" value="60S RIBOSOMAL PROTEIN L17"/>
    <property type="match status" value="1"/>
</dbReference>
<comment type="subunit">
    <text evidence="4 6">Part of the 50S ribosomal subunit.</text>
</comment>
<evidence type="ECO:0000256" key="1">
    <source>
        <dbReference type="ARBA" id="ARBA00009451"/>
    </source>
</evidence>
<dbReference type="HAMAP" id="MF_01331_A">
    <property type="entry name" value="Ribosomal_uL22_A"/>
    <property type="match status" value="1"/>
</dbReference>
<protein>
    <recommendedName>
        <fullName evidence="4">Large ribosomal subunit protein uL22</fullName>
    </recommendedName>
</protein>
<dbReference type="PANTHER" id="PTHR11593:SF10">
    <property type="entry name" value="60S RIBOSOMAL PROTEIN L17"/>
    <property type="match status" value="1"/>
</dbReference>
<comment type="function">
    <text evidence="4 6">This protein binds specifically to 23S rRNA. It makes multiple contacts with different domains of the 23S rRNA in the assembled 50S subunit and ribosome.</text>
</comment>
<dbReference type="SUPFAM" id="SSF54843">
    <property type="entry name" value="Ribosomal protein L22"/>
    <property type="match status" value="1"/>
</dbReference>
<accession>A0A8G2L7M9</accession>
<keyword evidence="4 6" id="KW-0699">rRNA-binding</keyword>
<evidence type="ECO:0000256" key="6">
    <source>
        <dbReference type="RuleBase" id="RU004007"/>
    </source>
</evidence>
<dbReference type="GO" id="GO:0019843">
    <property type="term" value="F:rRNA binding"/>
    <property type="evidence" value="ECO:0007669"/>
    <property type="project" value="UniProtKB-UniRule"/>
</dbReference>
<dbReference type="AlphaFoldDB" id="A0A8G2L7M9"/>
<dbReference type="EMBL" id="FWYE01000001">
    <property type="protein sequence ID" value="SMD30465.1"/>
    <property type="molecule type" value="Genomic_DNA"/>
</dbReference>
<dbReference type="NCBIfam" id="TIGR01038">
    <property type="entry name" value="uL22_arch_euk"/>
    <property type="match status" value="1"/>
</dbReference>
<name>A0A8G2L7M9_PICTO</name>
<keyword evidence="8" id="KW-1185">Reference proteome</keyword>
<comment type="function">
    <text evidence="4">The globular domain of the protein is located near the polypeptide exit tunnel on the outside of the subunit, while an extended beta-hairpin is found that lines the wall of the exit tunnel in the center of the 70S ribosome.</text>
</comment>
<dbReference type="InterPro" id="IPR001063">
    <property type="entry name" value="Ribosomal_uL22"/>
</dbReference>
<evidence type="ECO:0000313" key="8">
    <source>
        <dbReference type="Proteomes" id="UP000192315"/>
    </source>
</evidence>
<keyword evidence="2 4" id="KW-0689">Ribosomal protein</keyword>
<evidence type="ECO:0000256" key="5">
    <source>
        <dbReference type="RuleBase" id="RU004005"/>
    </source>
</evidence>
<dbReference type="GO" id="GO:0003735">
    <property type="term" value="F:structural constituent of ribosome"/>
    <property type="evidence" value="ECO:0007669"/>
    <property type="project" value="UniProtKB-UniRule"/>
</dbReference>
<evidence type="ECO:0000256" key="3">
    <source>
        <dbReference type="ARBA" id="ARBA00023274"/>
    </source>
</evidence>
<sequence length="152" mass="17091">MIDMKGYSIKEFPERSARARIREIDISLKDAVNVAHFLKGMDLDSAKNVLDNVIEKKVPVPYFRYMDSVSHRKGIGPGRYPVKAARAFKKLLEDVSANAEFKGLSDSLEIVHIAVSKGRMIKKYTPKAYGRAGAFFKDLVNLEVVVRESGEE</sequence>
<evidence type="ECO:0000256" key="2">
    <source>
        <dbReference type="ARBA" id="ARBA00022980"/>
    </source>
</evidence>
<comment type="similarity">
    <text evidence="1 4 5">Belongs to the universal ribosomal protein uL22 family.</text>
</comment>
<dbReference type="InterPro" id="IPR057265">
    <property type="entry name" value="Ribosomal_uL22_arc-type"/>
</dbReference>
<dbReference type="NCBIfam" id="NF003260">
    <property type="entry name" value="PRK04223.1"/>
    <property type="match status" value="1"/>
</dbReference>
<dbReference type="GO" id="GO:0002181">
    <property type="term" value="P:cytoplasmic translation"/>
    <property type="evidence" value="ECO:0007669"/>
    <property type="project" value="TreeGrafter"/>
</dbReference>
<gene>
    <name evidence="4" type="primary">rpl22</name>
    <name evidence="7" type="ORF">SAMN02745355_0346</name>
</gene>
<dbReference type="InterPro" id="IPR036394">
    <property type="entry name" value="Ribosomal_uL22_sf"/>
</dbReference>